<evidence type="ECO:0000313" key="3">
    <source>
        <dbReference type="Proteomes" id="UP000717328"/>
    </source>
</evidence>
<proteinExistence type="predicted"/>
<protein>
    <submittedName>
        <fullName evidence="2">Uncharacterized protein</fullName>
    </submittedName>
</protein>
<gene>
    <name evidence="2" type="ORF">H0H81_003578</name>
</gene>
<dbReference type="OrthoDB" id="5538558at2759"/>
<evidence type="ECO:0000256" key="1">
    <source>
        <dbReference type="SAM" id="MobiDB-lite"/>
    </source>
</evidence>
<dbReference type="Gene3D" id="3.10.129.10">
    <property type="entry name" value="Hotdog Thioesterase"/>
    <property type="match status" value="1"/>
</dbReference>
<reference evidence="2" key="2">
    <citation type="submission" date="2021-10" db="EMBL/GenBank/DDBJ databases">
        <title>Phylogenomics reveals ancestral predisposition of the termite-cultivated fungus Termitomyces towards a domesticated lifestyle.</title>
        <authorList>
            <person name="Auxier B."/>
            <person name="Grum-Grzhimaylo A."/>
            <person name="Cardenas M.E."/>
            <person name="Lodge J.D."/>
            <person name="Laessoe T."/>
            <person name="Pedersen O."/>
            <person name="Smith M.E."/>
            <person name="Kuyper T.W."/>
            <person name="Franco-Molano E.A."/>
            <person name="Baroni T.J."/>
            <person name="Aanen D.K."/>
        </authorList>
    </citation>
    <scope>NUCLEOTIDE SEQUENCE</scope>
    <source>
        <strain evidence="2">D49</strain>
    </source>
</reference>
<dbReference type="AlphaFoldDB" id="A0A9P7GLE9"/>
<dbReference type="SUPFAM" id="SSF54637">
    <property type="entry name" value="Thioesterase/thiol ester dehydrase-isomerase"/>
    <property type="match status" value="1"/>
</dbReference>
<accession>A0A9P7GLE9</accession>
<name>A0A9P7GLE9_9AGAR</name>
<sequence length="232" mass="25556">MQSFRGGRIPMPIRPPTSSKVKIMNCRHKSISALQAAFRDPSSPYYIPPGTTGPSSPDPEPVEAAATELNPLEEAKQKLTEAGFDPASFWEQRIVWGDQDPFQCVDCALNLKRDVLNVGSFADMSIMSGTVRCVPPSTQAPSHQESTFSSSLLRICESVPTSFNNIIMLKRHSQSRIKWMMSLGHELGGAAKAEAMMRGQGISLILKSIDVRFRRPVTYPDTVRIFPAFADG</sequence>
<dbReference type="Proteomes" id="UP000717328">
    <property type="component" value="Unassembled WGS sequence"/>
</dbReference>
<dbReference type="InterPro" id="IPR029069">
    <property type="entry name" value="HotDog_dom_sf"/>
</dbReference>
<reference evidence="2" key="1">
    <citation type="submission" date="2021-02" db="EMBL/GenBank/DDBJ databases">
        <authorList>
            <person name="Nieuwenhuis M."/>
            <person name="Van De Peppel L.J.J."/>
        </authorList>
    </citation>
    <scope>NUCLEOTIDE SEQUENCE</scope>
    <source>
        <strain evidence="2">D49</strain>
    </source>
</reference>
<dbReference type="EMBL" id="JABCKI010000096">
    <property type="protein sequence ID" value="KAG5652809.1"/>
    <property type="molecule type" value="Genomic_DNA"/>
</dbReference>
<comment type="caution">
    <text evidence="2">The sequence shown here is derived from an EMBL/GenBank/DDBJ whole genome shotgun (WGS) entry which is preliminary data.</text>
</comment>
<feature type="region of interest" description="Disordered" evidence="1">
    <location>
        <begin position="43"/>
        <end position="62"/>
    </location>
</feature>
<evidence type="ECO:0000313" key="2">
    <source>
        <dbReference type="EMBL" id="KAG5652809.1"/>
    </source>
</evidence>
<keyword evidence="3" id="KW-1185">Reference proteome</keyword>
<organism evidence="2 3">
    <name type="scientific">Sphagnurus paluster</name>
    <dbReference type="NCBI Taxonomy" id="117069"/>
    <lineage>
        <taxon>Eukaryota</taxon>
        <taxon>Fungi</taxon>
        <taxon>Dikarya</taxon>
        <taxon>Basidiomycota</taxon>
        <taxon>Agaricomycotina</taxon>
        <taxon>Agaricomycetes</taxon>
        <taxon>Agaricomycetidae</taxon>
        <taxon>Agaricales</taxon>
        <taxon>Tricholomatineae</taxon>
        <taxon>Lyophyllaceae</taxon>
        <taxon>Sphagnurus</taxon>
    </lineage>
</organism>